<sequence length="160" mass="18437">MKNIDLVYRGGNVGLMGLISQTLFDGGRHVLGYTLVIPKRQFIMFLQITSVTIGEVKPIKNIHQRKAKMSLYFFHFNVNYYAGGYDSLEELFEVITWAQLGIHSKPLGLLNIDGYYNSLLFFIDQAEEEDFIKQSAYYIIVFASNAKELIEKLKVMFTIF</sequence>
<dbReference type="EMBL" id="CM037029">
    <property type="protein sequence ID" value="KAH7652978.1"/>
    <property type="molecule type" value="Genomic_DNA"/>
</dbReference>
<protein>
    <submittedName>
        <fullName evidence="1">LOG family protein</fullName>
    </submittedName>
</protein>
<proteinExistence type="predicted"/>
<accession>A0ACB7TY71</accession>
<organism evidence="1 2">
    <name type="scientific">Dioscorea alata</name>
    <name type="common">Purple yam</name>
    <dbReference type="NCBI Taxonomy" id="55571"/>
    <lineage>
        <taxon>Eukaryota</taxon>
        <taxon>Viridiplantae</taxon>
        <taxon>Streptophyta</taxon>
        <taxon>Embryophyta</taxon>
        <taxon>Tracheophyta</taxon>
        <taxon>Spermatophyta</taxon>
        <taxon>Magnoliopsida</taxon>
        <taxon>Liliopsida</taxon>
        <taxon>Dioscoreales</taxon>
        <taxon>Dioscoreaceae</taxon>
        <taxon>Dioscorea</taxon>
    </lineage>
</organism>
<keyword evidence="2" id="KW-1185">Reference proteome</keyword>
<evidence type="ECO:0000313" key="2">
    <source>
        <dbReference type="Proteomes" id="UP000827976"/>
    </source>
</evidence>
<reference evidence="2" key="1">
    <citation type="journal article" date="2022" name="Nat. Commun.">
        <title>Chromosome evolution and the genetic basis of agronomically important traits in greater yam.</title>
        <authorList>
            <person name="Bredeson J.V."/>
            <person name="Lyons J.B."/>
            <person name="Oniyinde I.O."/>
            <person name="Okereke N.R."/>
            <person name="Kolade O."/>
            <person name="Nnabue I."/>
            <person name="Nwadili C.O."/>
            <person name="Hribova E."/>
            <person name="Parker M."/>
            <person name="Nwogha J."/>
            <person name="Shu S."/>
            <person name="Carlson J."/>
            <person name="Kariba R."/>
            <person name="Muthemba S."/>
            <person name="Knop K."/>
            <person name="Barton G.J."/>
            <person name="Sherwood A.V."/>
            <person name="Lopez-Montes A."/>
            <person name="Asiedu R."/>
            <person name="Jamnadass R."/>
            <person name="Muchugi A."/>
            <person name="Goodstein D."/>
            <person name="Egesi C.N."/>
            <person name="Featherston J."/>
            <person name="Asfaw A."/>
            <person name="Simpson G.G."/>
            <person name="Dolezel J."/>
            <person name="Hendre P.S."/>
            <person name="Van Deynze A."/>
            <person name="Kumar P.L."/>
            <person name="Obidiegwu J.E."/>
            <person name="Bhattacharjee R."/>
            <person name="Rokhsar D.S."/>
        </authorList>
    </citation>
    <scope>NUCLEOTIDE SEQUENCE [LARGE SCALE GENOMIC DNA]</scope>
    <source>
        <strain evidence="2">cv. TDa95/00328</strain>
    </source>
</reference>
<comment type="caution">
    <text evidence="1">The sequence shown here is derived from an EMBL/GenBank/DDBJ whole genome shotgun (WGS) entry which is preliminary data.</text>
</comment>
<name>A0ACB7TY71_DIOAL</name>
<dbReference type="Proteomes" id="UP000827976">
    <property type="component" value="Chromosome 19"/>
</dbReference>
<gene>
    <name evidence="1" type="ORF">IHE45_19G053300</name>
</gene>
<evidence type="ECO:0000313" key="1">
    <source>
        <dbReference type="EMBL" id="KAH7652978.1"/>
    </source>
</evidence>